<evidence type="ECO:0000256" key="7">
    <source>
        <dbReference type="ARBA" id="ARBA00032930"/>
    </source>
</evidence>
<dbReference type="AlphaFoldDB" id="A0A1E4TFQ3"/>
<feature type="domain" description="DNA polymerase alpha/delta/epsilon subunit B" evidence="9">
    <location>
        <begin position="347"/>
        <end position="598"/>
    </location>
</feature>
<dbReference type="InterPro" id="IPR007185">
    <property type="entry name" value="DNA_pol_a/d/e_bsu"/>
</dbReference>
<sequence length="638" mass="72490">MRNHTYTTTTRDQTRIQISAKMDQTARLSVTPHLPVELKPSQLRPLAYRVLSKKHGLNLKSTGLDVLAAYIGRAFGSDWNTRAEKFLDFLARQWKEQDRGLFIDGNALKPVIQEVELRHDSIYGAVGTQQQESLSLDDFFKVLDAFSQPLWTYNAPKKHFDLFPRTPSALGNRQSLVEMFLTRYHMIYHRLSRSDFFQTPSSEAVLTHSKGTIYSISHLLGRYGKTFLLFGLLSKGADGNTYLHDPSGRILLDLSQVQSSLGYYHYGCFVLVEGLYSSSETFIAGVIAHPPAERRYASLDAYDYIDFLGVTNNGSRNTIGRFDRSLQQKMFTEELEQTDIKIVILGHEIHLDNPKVLLALDKTFAKLDSDKEEIPLAIVLIGSFTSSAFQGSGDSTQYKASFDNLEKILKKYPDLTQNATFIFVPGENDPWATSHSSGAIRMLPQRPIPEIFTNRLRRVSPRIIFTSNPCRISFFSQEIVICRDDIGARMRRNQLRIGANPLGYQEAEQADKENRPANPEKEDNEMLSATDHSQHNDQFKPTAEVIEGRRIARTLLDQATLSPFPQEITPNLWDYYSTLWLQPLPTVLVMSDATSPSYIVSYEECQVSNVGSFLGRHKVQWCEYRPSVKEVSRNSLMV</sequence>
<proteinExistence type="inferred from homology"/>
<protein>
    <recommendedName>
        <fullName evidence="3">DNA polymerase epsilon subunit B</fullName>
    </recommendedName>
    <alternativeName>
        <fullName evidence="7">DNA polymerase II subunit 2</fullName>
    </alternativeName>
</protein>
<dbReference type="GO" id="GO:0042276">
    <property type="term" value="P:error-prone translesion synthesis"/>
    <property type="evidence" value="ECO:0007669"/>
    <property type="project" value="EnsemblFungi"/>
</dbReference>
<evidence type="ECO:0000313" key="10">
    <source>
        <dbReference type="EMBL" id="ODV90602.1"/>
    </source>
</evidence>
<evidence type="ECO:0000256" key="5">
    <source>
        <dbReference type="ARBA" id="ARBA00023125"/>
    </source>
</evidence>
<dbReference type="GO" id="GO:0005737">
    <property type="term" value="C:cytoplasm"/>
    <property type="evidence" value="ECO:0007669"/>
    <property type="project" value="EnsemblFungi"/>
</dbReference>
<dbReference type="GO" id="GO:0003887">
    <property type="term" value="F:DNA-directed DNA polymerase activity"/>
    <property type="evidence" value="ECO:0007669"/>
    <property type="project" value="EnsemblFungi"/>
</dbReference>
<dbReference type="GO" id="GO:0008622">
    <property type="term" value="C:epsilon DNA polymerase complex"/>
    <property type="evidence" value="ECO:0007669"/>
    <property type="project" value="EnsemblFungi"/>
</dbReference>
<evidence type="ECO:0000256" key="6">
    <source>
        <dbReference type="ARBA" id="ARBA00023242"/>
    </source>
</evidence>
<reference evidence="11" key="1">
    <citation type="submission" date="2016-02" db="EMBL/GenBank/DDBJ databases">
        <title>Comparative genomics of biotechnologically important yeasts.</title>
        <authorList>
            <consortium name="DOE Joint Genome Institute"/>
            <person name="Riley R."/>
            <person name="Haridas S."/>
            <person name="Wolfe K.H."/>
            <person name="Lopes M.R."/>
            <person name="Hittinger C.T."/>
            <person name="Goker M."/>
            <person name="Salamov A."/>
            <person name="Wisecaver J."/>
            <person name="Long T.M."/>
            <person name="Aerts A.L."/>
            <person name="Barry K."/>
            <person name="Choi C."/>
            <person name="Clum A."/>
            <person name="Coughlan A.Y."/>
            <person name="Deshpande S."/>
            <person name="Douglass A.P."/>
            <person name="Hanson S.J."/>
            <person name="Klenk H.-P."/>
            <person name="Labutti K."/>
            <person name="Lapidus A."/>
            <person name="Lindquist E."/>
            <person name="Lipzen A."/>
            <person name="Meier-Kolthoff J.P."/>
            <person name="Ohm R.A."/>
            <person name="Otillar R.P."/>
            <person name="Pangilinan J."/>
            <person name="Peng Y."/>
            <person name="Rokas A."/>
            <person name="Rosa C.A."/>
            <person name="Scheuner C."/>
            <person name="Sibirny A.A."/>
            <person name="Slot J.C."/>
            <person name="Stielow J.B."/>
            <person name="Sun H."/>
            <person name="Kurtzman C.P."/>
            <person name="Blackwell M."/>
            <person name="Jeffries T.W."/>
            <person name="Grigoriev I.V."/>
        </authorList>
    </citation>
    <scope>NUCLEOTIDE SEQUENCE [LARGE SCALE GENOMIC DNA]</scope>
    <source>
        <strain evidence="11">NRRL Y-17796</strain>
    </source>
</reference>
<feature type="compositionally biased region" description="Basic and acidic residues" evidence="8">
    <location>
        <begin position="509"/>
        <end position="521"/>
    </location>
</feature>
<accession>A0A1E4TFQ3</accession>
<dbReference type="GO" id="GO:0045005">
    <property type="term" value="P:DNA-templated DNA replication maintenance of fidelity"/>
    <property type="evidence" value="ECO:0007669"/>
    <property type="project" value="EnsemblFungi"/>
</dbReference>
<dbReference type="GO" id="GO:0003690">
    <property type="term" value="F:double-stranded DNA binding"/>
    <property type="evidence" value="ECO:0007669"/>
    <property type="project" value="EnsemblFungi"/>
</dbReference>
<dbReference type="InterPro" id="IPR016266">
    <property type="entry name" value="POLE2"/>
</dbReference>
<dbReference type="GO" id="GO:0043596">
    <property type="term" value="C:nuclear replication fork"/>
    <property type="evidence" value="ECO:0007669"/>
    <property type="project" value="EnsemblFungi"/>
</dbReference>
<keyword evidence="5" id="KW-0238">DNA-binding</keyword>
<evidence type="ECO:0000256" key="4">
    <source>
        <dbReference type="ARBA" id="ARBA00022705"/>
    </source>
</evidence>
<name>A0A1E4TFQ3_9ASCO</name>
<keyword evidence="4" id="KW-0235">DNA replication</keyword>
<dbReference type="PANTHER" id="PTHR12708">
    <property type="entry name" value="DNA POLYMERASE EPSILON SUBUNIT B"/>
    <property type="match status" value="1"/>
</dbReference>
<gene>
    <name evidence="10" type="ORF">CANCADRAFT_108250</name>
</gene>
<dbReference type="Proteomes" id="UP000095023">
    <property type="component" value="Unassembled WGS sequence"/>
</dbReference>
<keyword evidence="11" id="KW-1185">Reference proteome</keyword>
<organism evidence="10 11">
    <name type="scientific">Tortispora caseinolytica NRRL Y-17796</name>
    <dbReference type="NCBI Taxonomy" id="767744"/>
    <lineage>
        <taxon>Eukaryota</taxon>
        <taxon>Fungi</taxon>
        <taxon>Dikarya</taxon>
        <taxon>Ascomycota</taxon>
        <taxon>Saccharomycotina</taxon>
        <taxon>Trigonopsidomycetes</taxon>
        <taxon>Trigonopsidales</taxon>
        <taxon>Trigonopsidaceae</taxon>
        <taxon>Tortispora</taxon>
    </lineage>
</organism>
<feature type="region of interest" description="Disordered" evidence="8">
    <location>
        <begin position="501"/>
        <end position="536"/>
    </location>
</feature>
<dbReference type="GO" id="GO:0030337">
    <property type="term" value="F:DNA polymerase processivity factor activity"/>
    <property type="evidence" value="ECO:0007669"/>
    <property type="project" value="EnsemblFungi"/>
</dbReference>
<dbReference type="GO" id="GO:0003697">
    <property type="term" value="F:single-stranded DNA binding"/>
    <property type="evidence" value="ECO:0007669"/>
    <property type="project" value="EnsemblFungi"/>
</dbReference>
<evidence type="ECO:0000256" key="2">
    <source>
        <dbReference type="ARBA" id="ARBA00009560"/>
    </source>
</evidence>
<evidence type="ECO:0000256" key="8">
    <source>
        <dbReference type="SAM" id="MobiDB-lite"/>
    </source>
</evidence>
<dbReference type="PANTHER" id="PTHR12708:SF0">
    <property type="entry name" value="DNA POLYMERASE EPSILON SUBUNIT 2"/>
    <property type="match status" value="1"/>
</dbReference>
<comment type="similarity">
    <text evidence="2">Belongs to the DNA polymerase epsilon subunit B family.</text>
</comment>
<comment type="subcellular location">
    <subcellularLocation>
        <location evidence="1">Nucleus</location>
    </subcellularLocation>
</comment>
<keyword evidence="6" id="KW-0539">Nucleus</keyword>
<evidence type="ECO:0000313" key="11">
    <source>
        <dbReference type="Proteomes" id="UP000095023"/>
    </source>
</evidence>
<evidence type="ECO:0000259" key="9">
    <source>
        <dbReference type="Pfam" id="PF04042"/>
    </source>
</evidence>
<dbReference type="OrthoDB" id="10254730at2759"/>
<evidence type="ECO:0000256" key="1">
    <source>
        <dbReference type="ARBA" id="ARBA00004123"/>
    </source>
</evidence>
<evidence type="ECO:0000256" key="3">
    <source>
        <dbReference type="ARBA" id="ARBA00016011"/>
    </source>
</evidence>
<dbReference type="Pfam" id="PF04042">
    <property type="entry name" value="DNA_pol_E_B"/>
    <property type="match status" value="1"/>
</dbReference>
<dbReference type="EMBL" id="KV453842">
    <property type="protein sequence ID" value="ODV90602.1"/>
    <property type="molecule type" value="Genomic_DNA"/>
</dbReference>